<dbReference type="EMBL" id="LSSM01006524">
    <property type="protein sequence ID" value="OMJ10609.1"/>
    <property type="molecule type" value="Genomic_DNA"/>
</dbReference>
<feature type="non-terminal residue" evidence="2">
    <location>
        <position position="302"/>
    </location>
</feature>
<reference evidence="3" key="1">
    <citation type="submission" date="2017-01" db="EMBL/GenBank/DDBJ databases">
        <authorList>
            <person name="Wang Y."/>
            <person name="White M."/>
            <person name="Kvist S."/>
            <person name="Moncalvo J.-M."/>
        </authorList>
    </citation>
    <scope>NUCLEOTIDE SEQUENCE [LARGE SCALE GENOMIC DNA]</scope>
    <source>
        <strain evidence="3">ID-206-W2</strain>
    </source>
</reference>
<dbReference type="OrthoDB" id="10666554at2759"/>
<comment type="caution">
    <text evidence="2">The sequence shown here is derived from an EMBL/GenBank/DDBJ whole genome shotgun (WGS) entry which is preliminary data.</text>
</comment>
<sequence length="302" mass="32456">GLAPGSVYPLGSIISNQVTPSESRSDSPSFLSPSGSLSPVNKDKQSLLSSILSSENSFFDGNNSSTSSNNSNFDNSHSENNSYKTLADIKPNSVKGSSEISPFNGSHDKYLPTNSTNGVPITVNSKSASADFDLSKSDNSSICSFEKKINTTNSALGLSIEKIDKLELDGYGKVKVIQTKPALALSFTQPSNIDKLGKISAIKQHLTGLDTLRGCTWPTQSNSRTAVADDAVVLADSAENLQTSLDTISTWSDTWEMAVNASKCAIMAINCDDAVKMTLQRETIRTIDNYTYMDYIMNSKWG</sequence>
<evidence type="ECO:0000256" key="1">
    <source>
        <dbReference type="SAM" id="MobiDB-lite"/>
    </source>
</evidence>
<name>A0A1R1X7L7_9FUNG</name>
<feature type="region of interest" description="Disordered" evidence="1">
    <location>
        <begin position="1"/>
        <end position="46"/>
    </location>
</feature>
<protein>
    <recommendedName>
        <fullName evidence="4">Reverse transcriptase domain-containing protein</fullName>
    </recommendedName>
</protein>
<organism evidence="2 3">
    <name type="scientific">Smittium culicis</name>
    <dbReference type="NCBI Taxonomy" id="133412"/>
    <lineage>
        <taxon>Eukaryota</taxon>
        <taxon>Fungi</taxon>
        <taxon>Fungi incertae sedis</taxon>
        <taxon>Zoopagomycota</taxon>
        <taxon>Kickxellomycotina</taxon>
        <taxon>Harpellomycetes</taxon>
        <taxon>Harpellales</taxon>
        <taxon>Legeriomycetaceae</taxon>
        <taxon>Smittium</taxon>
    </lineage>
</organism>
<feature type="non-terminal residue" evidence="2">
    <location>
        <position position="1"/>
    </location>
</feature>
<dbReference type="AlphaFoldDB" id="A0A1R1X7L7"/>
<proteinExistence type="predicted"/>
<feature type="compositionally biased region" description="Low complexity" evidence="1">
    <location>
        <begin position="20"/>
        <end position="39"/>
    </location>
</feature>
<evidence type="ECO:0008006" key="4">
    <source>
        <dbReference type="Google" id="ProtNLM"/>
    </source>
</evidence>
<feature type="compositionally biased region" description="Low complexity" evidence="1">
    <location>
        <begin position="61"/>
        <end position="82"/>
    </location>
</feature>
<accession>A0A1R1X7L7</accession>
<dbReference type="Proteomes" id="UP000187429">
    <property type="component" value="Unassembled WGS sequence"/>
</dbReference>
<feature type="region of interest" description="Disordered" evidence="1">
    <location>
        <begin position="61"/>
        <end position="83"/>
    </location>
</feature>
<evidence type="ECO:0000313" key="3">
    <source>
        <dbReference type="Proteomes" id="UP000187429"/>
    </source>
</evidence>
<gene>
    <name evidence="2" type="ORF">AYI69_g10172</name>
</gene>
<keyword evidence="3" id="KW-1185">Reference proteome</keyword>
<evidence type="ECO:0000313" key="2">
    <source>
        <dbReference type="EMBL" id="OMJ10609.1"/>
    </source>
</evidence>